<dbReference type="Proteomes" id="UP001302274">
    <property type="component" value="Unassembled WGS sequence"/>
</dbReference>
<dbReference type="InterPro" id="IPR016181">
    <property type="entry name" value="Acyl_CoA_acyltransferase"/>
</dbReference>
<sequence length="183" mass="21568">MKLSYKLFDPSSDKELLSNWLSSQEWDFHVNSKTTPEKVMKLIEEGSFTGEENQTFWIRNEQNLSIGLIRLFEMDDLEDGSPLFDLRILNEYRGQKVGETAVNWLTHYLFQNWSSLNRIEGTTRVDNFPMRKVFTKCGYVKEGHYRQSWPNAIGELKDTVRYAILRTDWISKTSTPVNWNDDL</sequence>
<dbReference type="Pfam" id="PF13302">
    <property type="entry name" value="Acetyltransf_3"/>
    <property type="match status" value="1"/>
</dbReference>
<evidence type="ECO:0000313" key="2">
    <source>
        <dbReference type="EMBL" id="MEA9357005.1"/>
    </source>
</evidence>
<feature type="domain" description="N-acetyltransferase" evidence="1">
    <location>
        <begin position="3"/>
        <end position="167"/>
    </location>
</feature>
<dbReference type="Gene3D" id="3.40.630.30">
    <property type="match status" value="1"/>
</dbReference>
<dbReference type="RefSeq" id="WP_323576899.1">
    <property type="nucleotide sequence ID" value="NZ_JAYGJQ010000002.1"/>
</dbReference>
<dbReference type="EC" id="2.-.-.-" evidence="2"/>
<evidence type="ECO:0000259" key="1">
    <source>
        <dbReference type="PROSITE" id="PS51186"/>
    </source>
</evidence>
<dbReference type="SUPFAM" id="SSF55729">
    <property type="entry name" value="Acyl-CoA N-acyltransferases (Nat)"/>
    <property type="match status" value="1"/>
</dbReference>
<proteinExistence type="predicted"/>
<organism evidence="2 3">
    <name type="scientific">Bacteriovorax antarcticus</name>
    <dbReference type="NCBI Taxonomy" id="3088717"/>
    <lineage>
        <taxon>Bacteria</taxon>
        <taxon>Pseudomonadati</taxon>
        <taxon>Bdellovibrionota</taxon>
        <taxon>Bacteriovoracia</taxon>
        <taxon>Bacteriovoracales</taxon>
        <taxon>Bacteriovoracaceae</taxon>
        <taxon>Bacteriovorax</taxon>
    </lineage>
</organism>
<keyword evidence="2" id="KW-0808">Transferase</keyword>
<keyword evidence="3" id="KW-1185">Reference proteome</keyword>
<dbReference type="EMBL" id="JAYGJQ010000002">
    <property type="protein sequence ID" value="MEA9357005.1"/>
    <property type="molecule type" value="Genomic_DNA"/>
</dbReference>
<comment type="caution">
    <text evidence="2">The sequence shown here is derived from an EMBL/GenBank/DDBJ whole genome shotgun (WGS) entry which is preliminary data.</text>
</comment>
<gene>
    <name evidence="2" type="ORF">SHI21_12340</name>
</gene>
<accession>A0ABU5VYB6</accession>
<dbReference type="PANTHER" id="PTHR43415">
    <property type="entry name" value="SPERMIDINE N(1)-ACETYLTRANSFERASE"/>
    <property type="match status" value="1"/>
</dbReference>
<evidence type="ECO:0000313" key="3">
    <source>
        <dbReference type="Proteomes" id="UP001302274"/>
    </source>
</evidence>
<dbReference type="PANTHER" id="PTHR43415:SF3">
    <property type="entry name" value="GNAT-FAMILY ACETYLTRANSFERASE"/>
    <property type="match status" value="1"/>
</dbReference>
<name>A0ABU5VYB6_9BACT</name>
<reference evidence="2 3" key="1">
    <citation type="submission" date="2023-11" db="EMBL/GenBank/DDBJ databases">
        <title>A Novel Polar Bacteriovorax (B. antarcticus) Isolated from the Biocrust in Antarctica.</title>
        <authorList>
            <person name="Mun W."/>
            <person name="Choi S.Y."/>
            <person name="Mitchell R.J."/>
        </authorList>
    </citation>
    <scope>NUCLEOTIDE SEQUENCE [LARGE SCALE GENOMIC DNA]</scope>
    <source>
        <strain evidence="2 3">PP10</strain>
    </source>
</reference>
<protein>
    <submittedName>
        <fullName evidence="2">GNAT family protein</fullName>
        <ecNumber evidence="2">2.-.-.-</ecNumber>
    </submittedName>
</protein>
<dbReference type="GO" id="GO:0016740">
    <property type="term" value="F:transferase activity"/>
    <property type="evidence" value="ECO:0007669"/>
    <property type="project" value="UniProtKB-KW"/>
</dbReference>
<dbReference type="InterPro" id="IPR000182">
    <property type="entry name" value="GNAT_dom"/>
</dbReference>
<dbReference type="PROSITE" id="PS51186">
    <property type="entry name" value="GNAT"/>
    <property type="match status" value="1"/>
</dbReference>